<organism evidence="1 2">
    <name type="scientific">Stieleria magnilauensis</name>
    <dbReference type="NCBI Taxonomy" id="2527963"/>
    <lineage>
        <taxon>Bacteria</taxon>
        <taxon>Pseudomonadati</taxon>
        <taxon>Planctomycetota</taxon>
        <taxon>Planctomycetia</taxon>
        <taxon>Pirellulales</taxon>
        <taxon>Pirellulaceae</taxon>
        <taxon>Stieleria</taxon>
    </lineage>
</organism>
<proteinExistence type="predicted"/>
<evidence type="ECO:0000313" key="1">
    <source>
        <dbReference type="EMBL" id="QDV82750.1"/>
    </source>
</evidence>
<gene>
    <name evidence="1" type="ORF">TBK1r_16820</name>
</gene>
<keyword evidence="2" id="KW-1185">Reference proteome</keyword>
<name>A0ABX5XP56_9BACT</name>
<accession>A0ABX5XP56</accession>
<dbReference type="EMBL" id="CP036432">
    <property type="protein sequence ID" value="QDV82750.1"/>
    <property type="molecule type" value="Genomic_DNA"/>
</dbReference>
<sequence>MESTRLRLYPNPPATGALSATRFSHKIDDSELGAENGAGCNLRNDDTMTWPADGGANPRMTAGKKSVGARCHRWDWFRTLVR</sequence>
<dbReference type="Proteomes" id="UP000318081">
    <property type="component" value="Chromosome"/>
</dbReference>
<protein>
    <submittedName>
        <fullName evidence="1">Uncharacterized protein</fullName>
    </submittedName>
</protein>
<evidence type="ECO:0000313" key="2">
    <source>
        <dbReference type="Proteomes" id="UP000318081"/>
    </source>
</evidence>
<reference evidence="1 2" key="1">
    <citation type="submission" date="2019-02" db="EMBL/GenBank/DDBJ databases">
        <title>Deep-cultivation of Planctomycetes and their phenomic and genomic characterization uncovers novel biology.</title>
        <authorList>
            <person name="Wiegand S."/>
            <person name="Jogler M."/>
            <person name="Boedeker C."/>
            <person name="Pinto D."/>
            <person name="Vollmers J."/>
            <person name="Rivas-Marin E."/>
            <person name="Kohn T."/>
            <person name="Peeters S.H."/>
            <person name="Heuer A."/>
            <person name="Rast P."/>
            <person name="Oberbeckmann S."/>
            <person name="Bunk B."/>
            <person name="Jeske O."/>
            <person name="Meyerdierks A."/>
            <person name="Storesund J.E."/>
            <person name="Kallscheuer N."/>
            <person name="Luecker S."/>
            <person name="Lage O.M."/>
            <person name="Pohl T."/>
            <person name="Merkel B.J."/>
            <person name="Hornburger P."/>
            <person name="Mueller R.-W."/>
            <person name="Bruemmer F."/>
            <person name="Labrenz M."/>
            <person name="Spormann A.M."/>
            <person name="Op den Camp H."/>
            <person name="Overmann J."/>
            <person name="Amann R."/>
            <person name="Jetten M.S.M."/>
            <person name="Mascher T."/>
            <person name="Medema M.H."/>
            <person name="Devos D.P."/>
            <person name="Kaster A.-K."/>
            <person name="Ovreas L."/>
            <person name="Rohde M."/>
            <person name="Galperin M.Y."/>
            <person name="Jogler C."/>
        </authorList>
    </citation>
    <scope>NUCLEOTIDE SEQUENCE [LARGE SCALE GENOMIC DNA]</scope>
    <source>
        <strain evidence="1 2">TBK1r</strain>
    </source>
</reference>